<proteinExistence type="predicted"/>
<name>A0A2P2IUK5_RHIMU</name>
<protein>
    <submittedName>
        <fullName evidence="1">Uncharacterized protein</fullName>
    </submittedName>
</protein>
<accession>A0A2P2IUK5</accession>
<evidence type="ECO:0000313" key="1">
    <source>
        <dbReference type="EMBL" id="MBW84901.1"/>
    </source>
</evidence>
<organism evidence="1">
    <name type="scientific">Rhizophora mucronata</name>
    <name type="common">Asiatic mangrove</name>
    <dbReference type="NCBI Taxonomy" id="61149"/>
    <lineage>
        <taxon>Eukaryota</taxon>
        <taxon>Viridiplantae</taxon>
        <taxon>Streptophyta</taxon>
        <taxon>Embryophyta</taxon>
        <taxon>Tracheophyta</taxon>
        <taxon>Spermatophyta</taxon>
        <taxon>Magnoliopsida</taxon>
        <taxon>eudicotyledons</taxon>
        <taxon>Gunneridae</taxon>
        <taxon>Pentapetalae</taxon>
        <taxon>rosids</taxon>
        <taxon>fabids</taxon>
        <taxon>Malpighiales</taxon>
        <taxon>Rhizophoraceae</taxon>
        <taxon>Rhizophora</taxon>
    </lineage>
</organism>
<sequence length="67" mass="7682">MNRTSIKARGWVEKVLLPLVMIAITISTCPSIKFKIKNLLTSIKLSFIMMCQPRGTRRTSFGLYLHK</sequence>
<reference evidence="1" key="1">
    <citation type="submission" date="2018-02" db="EMBL/GenBank/DDBJ databases">
        <title>Rhizophora mucronata_Transcriptome.</title>
        <authorList>
            <person name="Meera S.P."/>
            <person name="Sreeshan A."/>
            <person name="Augustine A."/>
        </authorList>
    </citation>
    <scope>NUCLEOTIDE SEQUENCE</scope>
    <source>
        <tissue evidence="1">Leaf</tissue>
    </source>
</reference>
<dbReference type="EMBL" id="GGEC01004418">
    <property type="protein sequence ID" value="MBW84901.1"/>
    <property type="molecule type" value="Transcribed_RNA"/>
</dbReference>
<dbReference type="AlphaFoldDB" id="A0A2P2IUK5"/>